<dbReference type="InterPro" id="IPR036397">
    <property type="entry name" value="RNaseH_sf"/>
</dbReference>
<evidence type="ECO:0000313" key="2">
    <source>
        <dbReference type="EMBL" id="KJY83302.1"/>
    </source>
</evidence>
<evidence type="ECO:0000313" key="3">
    <source>
        <dbReference type="Proteomes" id="UP000033673"/>
    </source>
</evidence>
<proteinExistence type="predicted"/>
<dbReference type="AlphaFoldDB" id="A0A0F4NJM8"/>
<protein>
    <recommendedName>
        <fullName evidence="1">Integrase catalytic domain-containing protein</fullName>
    </recommendedName>
</protein>
<dbReference type="Pfam" id="PF00665">
    <property type="entry name" value="rve"/>
    <property type="match status" value="1"/>
</dbReference>
<dbReference type="SUPFAM" id="SSF53098">
    <property type="entry name" value="Ribonuclease H-like"/>
    <property type="match status" value="1"/>
</dbReference>
<gene>
    <name evidence="2" type="ORF">TW81_09920</name>
</gene>
<comment type="caution">
    <text evidence="2">The sequence shown here is derived from an EMBL/GenBank/DDBJ whole genome shotgun (WGS) entry which is preliminary data.</text>
</comment>
<feature type="domain" description="Integrase catalytic" evidence="1">
    <location>
        <begin position="246"/>
        <end position="379"/>
    </location>
</feature>
<name>A0A0F4NJM8_9VIBR</name>
<dbReference type="Proteomes" id="UP000033673">
    <property type="component" value="Unassembled WGS sequence"/>
</dbReference>
<keyword evidence="3" id="KW-1185">Reference proteome</keyword>
<dbReference type="GO" id="GO:0015074">
    <property type="term" value="P:DNA integration"/>
    <property type="evidence" value="ECO:0007669"/>
    <property type="project" value="InterPro"/>
</dbReference>
<sequence length="613" mass="69439">MNAILTSADISSEISVTERYIRGLSKKAVDSGLSHIKCKGLTFALNVISNEHGKAYRYTQVQQAPKRPKKKVKLNSVIDPAALPTVANLAKPTTDEKLALVSFYNASGHPLSAIVKALIMQHASDSKPQALQTRIKRWTKAFEKGGRSALEDKRGGKEFKADLELVKMACLGCANMHNTTAWGFYCFLYSKRYGLPLDVREPKSDVSESAFNRAVGYLLETDQLVKEYTQIGMDAFIYAEPSLGREWLYPNQQWEIDATPLDLMVKVPHTDGVRDYMNKVPSENYHLVRPQVIRIVDNFTGATVLGLYQSSNSYANVRLLFKAIATLGKPEQIKGDNGADYVSEHMQAVIRDMGITYVATGKGRGDEKGKIERSFRSLQHSKEFEALPGFIGHGVAQRQHLEAQATTKIEKLSGVQTNIQSDFMWWWEAENWLDNFVAMKEADKRTEHDPMPQAELSQLYKLLGKRALRKVSKQGVTHKKTKFFNFEMWQHVAIGDSVEVIENIDNSNELFMFRHGQFVCVIEDRSLTRDGVTVEEINNNKKQYKQRVVNPVKKLAKQAQKEFNEYQRTMRDEHISIELEQAQTVAELEKEKQVSGEDANVAYLDWMKSAANI</sequence>
<evidence type="ECO:0000259" key="1">
    <source>
        <dbReference type="PROSITE" id="PS50994"/>
    </source>
</evidence>
<organism evidence="2 3">
    <name type="scientific">Vibrio galatheae</name>
    <dbReference type="NCBI Taxonomy" id="579748"/>
    <lineage>
        <taxon>Bacteria</taxon>
        <taxon>Pseudomonadati</taxon>
        <taxon>Pseudomonadota</taxon>
        <taxon>Gammaproteobacteria</taxon>
        <taxon>Vibrionales</taxon>
        <taxon>Vibrionaceae</taxon>
        <taxon>Vibrio</taxon>
    </lineage>
</organism>
<dbReference type="STRING" id="579748.TW81_09920"/>
<dbReference type="GO" id="GO:0003676">
    <property type="term" value="F:nucleic acid binding"/>
    <property type="evidence" value="ECO:0007669"/>
    <property type="project" value="InterPro"/>
</dbReference>
<accession>A0A0F4NJM8</accession>
<dbReference type="RefSeq" id="WP_045955539.1">
    <property type="nucleotide sequence ID" value="NZ_JXXV01000016.1"/>
</dbReference>
<dbReference type="OrthoDB" id="501284at2"/>
<dbReference type="PATRIC" id="fig|579748.3.peg.2039"/>
<dbReference type="InterPro" id="IPR012337">
    <property type="entry name" value="RNaseH-like_sf"/>
</dbReference>
<reference evidence="2 3" key="1">
    <citation type="journal article" date="2015" name="BMC Genomics">
        <title>Genome mining reveals unlocked bioactive potential of marine Gram-negative bacteria.</title>
        <authorList>
            <person name="Machado H."/>
            <person name="Sonnenschein E.C."/>
            <person name="Melchiorsen J."/>
            <person name="Gram L."/>
        </authorList>
    </citation>
    <scope>NUCLEOTIDE SEQUENCE [LARGE SCALE GENOMIC DNA]</scope>
    <source>
        <strain evidence="2 3">S2757</strain>
    </source>
</reference>
<dbReference type="Gene3D" id="3.30.420.10">
    <property type="entry name" value="Ribonuclease H-like superfamily/Ribonuclease H"/>
    <property type="match status" value="1"/>
</dbReference>
<dbReference type="InterPro" id="IPR001584">
    <property type="entry name" value="Integrase_cat-core"/>
</dbReference>
<dbReference type="EMBL" id="JXXV01000016">
    <property type="protein sequence ID" value="KJY83302.1"/>
    <property type="molecule type" value="Genomic_DNA"/>
</dbReference>
<dbReference type="PROSITE" id="PS50994">
    <property type="entry name" value="INTEGRASE"/>
    <property type="match status" value="1"/>
</dbReference>